<dbReference type="Proteomes" id="UP000636949">
    <property type="component" value="Unassembled WGS sequence"/>
</dbReference>
<proteinExistence type="predicted"/>
<dbReference type="EMBL" id="BMJS01000004">
    <property type="protein sequence ID" value="GGF91604.1"/>
    <property type="molecule type" value="Genomic_DNA"/>
</dbReference>
<keyword evidence="3" id="KW-1185">Reference proteome</keyword>
<protein>
    <recommendedName>
        <fullName evidence="1">DotM C-terminal cytoplasmic domain-containing protein</fullName>
    </recommendedName>
</protein>
<reference evidence="2" key="2">
    <citation type="submission" date="2020-09" db="EMBL/GenBank/DDBJ databases">
        <authorList>
            <person name="Sun Q."/>
            <person name="Zhou Y."/>
        </authorList>
    </citation>
    <scope>NUCLEOTIDE SEQUENCE</scope>
    <source>
        <strain evidence="2">CGMCC 1.15758</strain>
    </source>
</reference>
<organism evidence="2 3">
    <name type="scientific">Cysteiniphilum litorale</name>
    <dbReference type="NCBI Taxonomy" id="2056700"/>
    <lineage>
        <taxon>Bacteria</taxon>
        <taxon>Pseudomonadati</taxon>
        <taxon>Pseudomonadota</taxon>
        <taxon>Gammaproteobacteria</taxon>
        <taxon>Thiotrichales</taxon>
        <taxon>Fastidiosibacteraceae</taxon>
        <taxon>Cysteiniphilum</taxon>
    </lineage>
</organism>
<evidence type="ECO:0000313" key="2">
    <source>
        <dbReference type="EMBL" id="GGF91604.1"/>
    </source>
</evidence>
<gene>
    <name evidence="2" type="ORF">GCM10010995_06030</name>
</gene>
<sequence>MIVDNNITIANEHKMCESDKSLVLGVVNTLESFATRRDRHGNSLLSEDQIYKIRTKHAYLYTYIIRLFEEINKLHFIYARDMFFHLSLESNQNHLAYHIFLVLNSVGKDSKPVETMGVFWHYTLEKEVGEAIKIIDMDYLIKFFENYINENERKKKVRL</sequence>
<evidence type="ECO:0000313" key="3">
    <source>
        <dbReference type="Proteomes" id="UP000636949"/>
    </source>
</evidence>
<reference evidence="2" key="1">
    <citation type="journal article" date="2014" name="Int. J. Syst. Evol. Microbiol.">
        <title>Complete genome sequence of Corynebacterium casei LMG S-19264T (=DSM 44701T), isolated from a smear-ripened cheese.</title>
        <authorList>
            <consortium name="US DOE Joint Genome Institute (JGI-PGF)"/>
            <person name="Walter F."/>
            <person name="Albersmeier A."/>
            <person name="Kalinowski J."/>
            <person name="Ruckert C."/>
        </authorList>
    </citation>
    <scope>NUCLEOTIDE SEQUENCE</scope>
    <source>
        <strain evidence="2">CGMCC 1.15758</strain>
    </source>
</reference>
<feature type="domain" description="DotM C-terminal cytoplasmic" evidence="1">
    <location>
        <begin position="46"/>
        <end position="142"/>
    </location>
</feature>
<dbReference type="Pfam" id="PF23127">
    <property type="entry name" value="DotM_C"/>
    <property type="match status" value="1"/>
</dbReference>
<evidence type="ECO:0000259" key="1">
    <source>
        <dbReference type="Pfam" id="PF23127"/>
    </source>
</evidence>
<dbReference type="InterPro" id="IPR056464">
    <property type="entry name" value="DotM_C"/>
</dbReference>
<comment type="caution">
    <text evidence="2">The sequence shown here is derived from an EMBL/GenBank/DDBJ whole genome shotgun (WGS) entry which is preliminary data.</text>
</comment>
<dbReference type="AlphaFoldDB" id="A0A8J2Z2S5"/>
<accession>A0A8J2Z2S5</accession>
<name>A0A8J2Z2S5_9GAMM</name>